<sequence length="226" mass="24874">MSTLLSTSQTTAATLAPILALVNSTLLIALTPVTPAMVQTSPSIVQAATATIPLSTDLSNLPAFLKAYKVQATTNAKAETKAQLCPTIISCLCPSLPPIYNGACSTGCDFINACNLYVGLCPEQFSDDHITISWMLTFKQQGQAAEFVACIFQFSSAKKLFQNWDQFISIFADEFYVLKKVINTSLVLELSAHYQNSHSIDTYIDSFKSLWNQFQYVDGHHLFMKF</sequence>
<proteinExistence type="predicted"/>
<evidence type="ECO:0000313" key="2">
    <source>
        <dbReference type="Proteomes" id="UP000775547"/>
    </source>
</evidence>
<dbReference type="EMBL" id="JABCKV010002219">
    <property type="protein sequence ID" value="KAG5639386.1"/>
    <property type="molecule type" value="Genomic_DNA"/>
</dbReference>
<accession>A0A9P7K5S6</accession>
<dbReference type="OrthoDB" id="3067544at2759"/>
<organism evidence="1 2">
    <name type="scientific">Asterophora parasitica</name>
    <dbReference type="NCBI Taxonomy" id="117018"/>
    <lineage>
        <taxon>Eukaryota</taxon>
        <taxon>Fungi</taxon>
        <taxon>Dikarya</taxon>
        <taxon>Basidiomycota</taxon>
        <taxon>Agaricomycotina</taxon>
        <taxon>Agaricomycetes</taxon>
        <taxon>Agaricomycetidae</taxon>
        <taxon>Agaricales</taxon>
        <taxon>Tricholomatineae</taxon>
        <taxon>Lyophyllaceae</taxon>
        <taxon>Asterophora</taxon>
    </lineage>
</organism>
<gene>
    <name evidence="1" type="ORF">DXG03_003765</name>
</gene>
<reference evidence="1" key="2">
    <citation type="submission" date="2021-10" db="EMBL/GenBank/DDBJ databases">
        <title>Phylogenomics reveals ancestral predisposition of the termite-cultivated fungus Termitomyces towards a domesticated lifestyle.</title>
        <authorList>
            <person name="Auxier B."/>
            <person name="Grum-Grzhimaylo A."/>
            <person name="Cardenas M.E."/>
            <person name="Lodge J.D."/>
            <person name="Laessoe T."/>
            <person name="Pedersen O."/>
            <person name="Smith M.E."/>
            <person name="Kuyper T.W."/>
            <person name="Franco-Molano E.A."/>
            <person name="Baroni T.J."/>
            <person name="Aanen D.K."/>
        </authorList>
    </citation>
    <scope>NUCLEOTIDE SEQUENCE</scope>
    <source>
        <strain evidence="1">AP01</strain>
        <tissue evidence="1">Mycelium</tissue>
    </source>
</reference>
<reference evidence="1" key="1">
    <citation type="submission" date="2020-07" db="EMBL/GenBank/DDBJ databases">
        <authorList>
            <person name="Nieuwenhuis M."/>
            <person name="Van De Peppel L.J.J."/>
        </authorList>
    </citation>
    <scope>NUCLEOTIDE SEQUENCE</scope>
    <source>
        <strain evidence="1">AP01</strain>
        <tissue evidence="1">Mycelium</tissue>
    </source>
</reference>
<name>A0A9P7K5S6_9AGAR</name>
<comment type="caution">
    <text evidence="1">The sequence shown here is derived from an EMBL/GenBank/DDBJ whole genome shotgun (WGS) entry which is preliminary data.</text>
</comment>
<keyword evidence="2" id="KW-1185">Reference proteome</keyword>
<evidence type="ECO:0000313" key="1">
    <source>
        <dbReference type="EMBL" id="KAG5639386.1"/>
    </source>
</evidence>
<dbReference type="AlphaFoldDB" id="A0A9P7K5S6"/>
<dbReference type="Proteomes" id="UP000775547">
    <property type="component" value="Unassembled WGS sequence"/>
</dbReference>
<protein>
    <submittedName>
        <fullName evidence="1">Uncharacterized protein</fullName>
    </submittedName>
</protein>